<dbReference type="OrthoDB" id="205198at2759"/>
<dbReference type="PANTHER" id="PTHR11736">
    <property type="entry name" value="MELANOMA-ASSOCIATED ANTIGEN MAGE ANTIGEN"/>
    <property type="match status" value="1"/>
</dbReference>
<proteinExistence type="predicted"/>
<feature type="compositionally biased region" description="Low complexity" evidence="1">
    <location>
        <begin position="1"/>
        <end position="19"/>
    </location>
</feature>
<dbReference type="Gene3D" id="1.10.10.1210">
    <property type="entry name" value="MAGE homology domain, winged helix WH2 motif"/>
    <property type="match status" value="1"/>
</dbReference>
<dbReference type="SMART" id="SM01373">
    <property type="entry name" value="MAGE"/>
    <property type="match status" value="1"/>
</dbReference>
<gene>
    <name evidence="3" type="ORF">FisN_19Lh112</name>
</gene>
<dbReference type="Pfam" id="PF01454">
    <property type="entry name" value="MAGE"/>
    <property type="match status" value="1"/>
</dbReference>
<feature type="region of interest" description="Disordered" evidence="1">
    <location>
        <begin position="1"/>
        <end position="41"/>
    </location>
</feature>
<protein>
    <recommendedName>
        <fullName evidence="2">MAGE domain-containing protein</fullName>
    </recommendedName>
</protein>
<reference evidence="3 4" key="1">
    <citation type="journal article" date="2015" name="Plant Cell">
        <title>Oil accumulation by the oleaginous diatom Fistulifera solaris as revealed by the genome and transcriptome.</title>
        <authorList>
            <person name="Tanaka T."/>
            <person name="Maeda Y."/>
            <person name="Veluchamy A."/>
            <person name="Tanaka M."/>
            <person name="Abida H."/>
            <person name="Marechal E."/>
            <person name="Bowler C."/>
            <person name="Muto M."/>
            <person name="Sunaga Y."/>
            <person name="Tanaka M."/>
            <person name="Yoshino T."/>
            <person name="Taniguchi T."/>
            <person name="Fukuda Y."/>
            <person name="Nemoto M."/>
            <person name="Matsumoto M."/>
            <person name="Wong P.S."/>
            <person name="Aburatani S."/>
            <person name="Fujibuchi W."/>
        </authorList>
    </citation>
    <scope>NUCLEOTIDE SEQUENCE [LARGE SCALE GENOMIC DNA]</scope>
    <source>
        <strain evidence="3 4">JPCC DA0580</strain>
    </source>
</reference>
<organism evidence="3 4">
    <name type="scientific">Fistulifera solaris</name>
    <name type="common">Oleaginous diatom</name>
    <dbReference type="NCBI Taxonomy" id="1519565"/>
    <lineage>
        <taxon>Eukaryota</taxon>
        <taxon>Sar</taxon>
        <taxon>Stramenopiles</taxon>
        <taxon>Ochrophyta</taxon>
        <taxon>Bacillariophyta</taxon>
        <taxon>Bacillariophyceae</taxon>
        <taxon>Bacillariophycidae</taxon>
        <taxon>Naviculales</taxon>
        <taxon>Naviculaceae</taxon>
        <taxon>Fistulifera</taxon>
    </lineage>
</organism>
<sequence length="321" mass="36908">MPPSQRRSQSQRTSFASQASRKDFDDDDDDDEVEPTQSFQALDFSQRIPDDTILNTQEIHSVKAKERENLNRLDETQREKALSDLTRLLLFKGLAGESLDRLKCAKDAGLPPRITSAAFDEANKRLQNLFDFELKRIPVWMENMKDLPQSKKDRYYLVNCLKEDETGEHSKALHSVHEDCAIEKGLLMVILALCYCEGEPKTDGSRWLRDDRLYELLHRLDENIPNEPWRGEGSSPARSNSHPNVDAALIKFVHQDYLLCIKEKDPDLTMYCLGPRAAMEIGRKQILYFCSQILGQDPDPSMLLELEQDEPDHGVEEEEVE</sequence>
<dbReference type="AlphaFoldDB" id="A0A1Z5J752"/>
<evidence type="ECO:0000313" key="4">
    <source>
        <dbReference type="Proteomes" id="UP000198406"/>
    </source>
</evidence>
<dbReference type="PANTHER" id="PTHR11736:SF14">
    <property type="entry name" value="NSE3 HOMOLOG, SMC5-SMC6 COMPLEX COMPONENT"/>
    <property type="match status" value="1"/>
</dbReference>
<evidence type="ECO:0000313" key="3">
    <source>
        <dbReference type="EMBL" id="GAX09648.1"/>
    </source>
</evidence>
<dbReference type="InParanoid" id="A0A1Z5J752"/>
<dbReference type="Proteomes" id="UP000198406">
    <property type="component" value="Unassembled WGS sequence"/>
</dbReference>
<comment type="caution">
    <text evidence="3">The sequence shown here is derived from an EMBL/GenBank/DDBJ whole genome shotgun (WGS) entry which is preliminary data.</text>
</comment>
<keyword evidence="4" id="KW-1185">Reference proteome</keyword>
<dbReference type="EMBL" id="BDSP01000011">
    <property type="protein sequence ID" value="GAX09648.1"/>
    <property type="molecule type" value="Genomic_DNA"/>
</dbReference>
<dbReference type="InterPro" id="IPR041899">
    <property type="entry name" value="MAGE_WH2"/>
</dbReference>
<dbReference type="GO" id="GO:0005634">
    <property type="term" value="C:nucleus"/>
    <property type="evidence" value="ECO:0007669"/>
    <property type="project" value="TreeGrafter"/>
</dbReference>
<name>A0A1Z5J752_FISSO</name>
<dbReference type="InterPro" id="IPR037445">
    <property type="entry name" value="MAGE"/>
</dbReference>
<evidence type="ECO:0000256" key="1">
    <source>
        <dbReference type="SAM" id="MobiDB-lite"/>
    </source>
</evidence>
<evidence type="ECO:0000259" key="2">
    <source>
        <dbReference type="SMART" id="SM01373"/>
    </source>
</evidence>
<feature type="domain" description="MAGE" evidence="2">
    <location>
        <begin position="85"/>
        <end position="286"/>
    </location>
</feature>
<accession>A0A1Z5J752</accession>
<dbReference type="InterPro" id="IPR002190">
    <property type="entry name" value="MHD_dom"/>
</dbReference>
<feature type="compositionally biased region" description="Acidic residues" evidence="1">
    <location>
        <begin position="25"/>
        <end position="34"/>
    </location>
</feature>